<keyword evidence="7 16" id="KW-1133">Transmembrane helix</keyword>
<evidence type="ECO:0000256" key="14">
    <source>
        <dbReference type="ARBA" id="ARBA00044770"/>
    </source>
</evidence>
<dbReference type="AlphaFoldDB" id="A0AA49GSJ3"/>
<reference evidence="17" key="1">
    <citation type="journal article" date="2023" name="Comput. Struct. Biotechnol. J.">
        <title>Discovery of a novel marine Bacteroidetes with a rich repertoire of carbohydrate-active enzymes.</title>
        <authorList>
            <person name="Chen B."/>
            <person name="Liu G."/>
            <person name="Chen Q."/>
            <person name="Wang H."/>
            <person name="Liu L."/>
            <person name="Tang K."/>
        </authorList>
    </citation>
    <scope>NUCLEOTIDE SEQUENCE</scope>
    <source>
        <strain evidence="17">TK19036</strain>
    </source>
</reference>
<evidence type="ECO:0000256" key="2">
    <source>
        <dbReference type="ARBA" id="ARBA00022676"/>
    </source>
</evidence>
<evidence type="ECO:0000256" key="3">
    <source>
        <dbReference type="ARBA" id="ARBA00022679"/>
    </source>
</evidence>
<dbReference type="GO" id="GO:0005886">
    <property type="term" value="C:plasma membrane"/>
    <property type="evidence" value="ECO:0007669"/>
    <property type="project" value="TreeGrafter"/>
</dbReference>
<dbReference type="InterPro" id="IPR001182">
    <property type="entry name" value="FtsW/RodA"/>
</dbReference>
<dbReference type="GO" id="GO:0051301">
    <property type="term" value="P:cell division"/>
    <property type="evidence" value="ECO:0007669"/>
    <property type="project" value="InterPro"/>
</dbReference>
<evidence type="ECO:0000256" key="7">
    <source>
        <dbReference type="ARBA" id="ARBA00022989"/>
    </source>
</evidence>
<dbReference type="GO" id="GO:0015648">
    <property type="term" value="F:lipid-linked peptidoglycan transporter activity"/>
    <property type="evidence" value="ECO:0007669"/>
    <property type="project" value="TreeGrafter"/>
</dbReference>
<feature type="transmembrane region" description="Helical" evidence="16">
    <location>
        <begin position="192"/>
        <end position="210"/>
    </location>
</feature>
<feature type="transmembrane region" description="Helical" evidence="16">
    <location>
        <begin position="152"/>
        <end position="185"/>
    </location>
</feature>
<dbReference type="EC" id="2.4.99.28" evidence="14"/>
<evidence type="ECO:0000256" key="12">
    <source>
        <dbReference type="ARBA" id="ARBA00041185"/>
    </source>
</evidence>
<keyword evidence="6" id="KW-0573">Peptidoglycan synthesis</keyword>
<evidence type="ECO:0000256" key="4">
    <source>
        <dbReference type="ARBA" id="ARBA00022692"/>
    </source>
</evidence>
<evidence type="ECO:0000256" key="8">
    <source>
        <dbReference type="ARBA" id="ARBA00023136"/>
    </source>
</evidence>
<feature type="transmembrane region" description="Helical" evidence="16">
    <location>
        <begin position="337"/>
        <end position="360"/>
    </location>
</feature>
<evidence type="ECO:0000256" key="5">
    <source>
        <dbReference type="ARBA" id="ARBA00022960"/>
    </source>
</evidence>
<evidence type="ECO:0000256" key="15">
    <source>
        <dbReference type="ARBA" id="ARBA00049902"/>
    </source>
</evidence>
<keyword evidence="3" id="KW-0808">Transferase</keyword>
<keyword evidence="8 16" id="KW-0472">Membrane</keyword>
<evidence type="ECO:0000256" key="9">
    <source>
        <dbReference type="ARBA" id="ARBA00032370"/>
    </source>
</evidence>
<comment type="similarity">
    <text evidence="11">Belongs to the SEDS family. FtsW subfamily.</text>
</comment>
<feature type="transmembrane region" description="Helical" evidence="16">
    <location>
        <begin position="266"/>
        <end position="292"/>
    </location>
</feature>
<dbReference type="Pfam" id="PF01098">
    <property type="entry name" value="FTSW_RODA_SPOVE"/>
    <property type="match status" value="1"/>
</dbReference>
<gene>
    <name evidence="17" type="ORF">K4G66_04720</name>
</gene>
<dbReference type="GO" id="GO:0008360">
    <property type="term" value="P:regulation of cell shape"/>
    <property type="evidence" value="ECO:0007669"/>
    <property type="project" value="UniProtKB-KW"/>
</dbReference>
<evidence type="ECO:0000256" key="13">
    <source>
        <dbReference type="ARBA" id="ARBA00041418"/>
    </source>
</evidence>
<keyword evidence="4 16" id="KW-0812">Transmembrane</keyword>
<accession>A0AA49GSJ3</accession>
<reference evidence="17" key="2">
    <citation type="journal article" date="2024" name="Antonie Van Leeuwenhoek">
        <title>Roseihalotalea indica gen. nov., sp. nov., a halophilic Bacteroidetes from mesopelagic Southwest Indian Ocean with higher carbohydrate metabolic potential.</title>
        <authorList>
            <person name="Chen B."/>
            <person name="Zhang M."/>
            <person name="Lin D."/>
            <person name="Ye J."/>
            <person name="Tang K."/>
        </authorList>
    </citation>
    <scope>NUCLEOTIDE SEQUENCE</scope>
    <source>
        <strain evidence="17">TK19036</strain>
    </source>
</reference>
<dbReference type="PANTHER" id="PTHR30474">
    <property type="entry name" value="CELL CYCLE PROTEIN"/>
    <property type="match status" value="1"/>
</dbReference>
<dbReference type="GO" id="GO:0032153">
    <property type="term" value="C:cell division site"/>
    <property type="evidence" value="ECO:0007669"/>
    <property type="project" value="TreeGrafter"/>
</dbReference>
<organism evidence="17">
    <name type="scientific">Roseihalotalea indica</name>
    <dbReference type="NCBI Taxonomy" id="2867963"/>
    <lineage>
        <taxon>Bacteria</taxon>
        <taxon>Pseudomonadati</taxon>
        <taxon>Bacteroidota</taxon>
        <taxon>Cytophagia</taxon>
        <taxon>Cytophagales</taxon>
        <taxon>Catalimonadaceae</taxon>
        <taxon>Roseihalotalea</taxon>
    </lineage>
</organism>
<evidence type="ECO:0000256" key="16">
    <source>
        <dbReference type="SAM" id="Phobius"/>
    </source>
</evidence>
<dbReference type="EMBL" id="CP120682">
    <property type="protein sequence ID" value="WKN38010.1"/>
    <property type="molecule type" value="Genomic_DNA"/>
</dbReference>
<sequence>MVHNWAKRYLQGDSIIWLVVLSLSALGVLVVYSAASSLAYRVRGGDTEYYLFKHVTLLALSLAAMWFTHKMNYQYFARLSTFLLLLSVPLLLYTWKFGEAINQASRWLTLPVINQAFQPSDLAKLALIAHLAGMLSRRQQVVDDFRRTLLPIMLWCGVICGLIAMTDISSAAMLFSTCLLLMYIGRVPVKHLVMLVVVGGLLGFGALTMGQRGETALSRVKSFMAEEQVTFQNQQAYIAIATGGVSGKGWGKSEQRNILPLSYSDFIYAIIIEEYGLIGGFGVILLFLVLLYRGMRAVSHSERAFGGLLSAGLSFAIVIQALLNMAVAVGLVPVTGLPLPLVSMGGTSLLFTGIAIGIILSTTKDASRKEALAVK</sequence>
<feature type="transmembrane region" description="Helical" evidence="16">
    <location>
        <begin position="15"/>
        <end position="38"/>
    </location>
</feature>
<evidence type="ECO:0000256" key="11">
    <source>
        <dbReference type="ARBA" id="ARBA00038053"/>
    </source>
</evidence>
<dbReference type="GO" id="GO:0009252">
    <property type="term" value="P:peptidoglycan biosynthetic process"/>
    <property type="evidence" value="ECO:0007669"/>
    <property type="project" value="UniProtKB-KW"/>
</dbReference>
<comment type="subcellular location">
    <subcellularLocation>
        <location evidence="1">Membrane</location>
        <topology evidence="1">Multi-pass membrane protein</topology>
    </subcellularLocation>
</comment>
<proteinExistence type="inferred from homology"/>
<evidence type="ECO:0000256" key="1">
    <source>
        <dbReference type="ARBA" id="ARBA00004141"/>
    </source>
</evidence>
<keyword evidence="5" id="KW-0133">Cell shape</keyword>
<name>A0AA49GSJ3_9BACT</name>
<comment type="catalytic activity">
    <reaction evidence="15">
        <text>[GlcNAc-(1-&gt;4)-Mur2Ac(oyl-L-Ala-gamma-D-Glu-L-Lys-D-Ala-D-Ala)](n)-di-trans,octa-cis-undecaprenyl diphosphate + beta-D-GlcNAc-(1-&gt;4)-Mur2Ac(oyl-L-Ala-gamma-D-Glu-L-Lys-D-Ala-D-Ala)-di-trans,octa-cis-undecaprenyl diphosphate = [GlcNAc-(1-&gt;4)-Mur2Ac(oyl-L-Ala-gamma-D-Glu-L-Lys-D-Ala-D-Ala)](n+1)-di-trans,octa-cis-undecaprenyl diphosphate + di-trans,octa-cis-undecaprenyl diphosphate + H(+)</text>
        <dbReference type="Rhea" id="RHEA:23708"/>
        <dbReference type="Rhea" id="RHEA-COMP:9602"/>
        <dbReference type="Rhea" id="RHEA-COMP:9603"/>
        <dbReference type="ChEBI" id="CHEBI:15378"/>
        <dbReference type="ChEBI" id="CHEBI:58405"/>
        <dbReference type="ChEBI" id="CHEBI:60033"/>
        <dbReference type="ChEBI" id="CHEBI:78435"/>
        <dbReference type="EC" id="2.4.99.28"/>
    </reaction>
</comment>
<evidence type="ECO:0000313" key="17">
    <source>
        <dbReference type="EMBL" id="WKN38010.1"/>
    </source>
</evidence>
<dbReference type="GO" id="GO:0008955">
    <property type="term" value="F:peptidoglycan glycosyltransferase activity"/>
    <property type="evidence" value="ECO:0007669"/>
    <property type="project" value="UniProtKB-EC"/>
</dbReference>
<evidence type="ECO:0000256" key="6">
    <source>
        <dbReference type="ARBA" id="ARBA00022984"/>
    </source>
</evidence>
<feature type="transmembrane region" description="Helical" evidence="16">
    <location>
        <begin position="304"/>
        <end position="331"/>
    </location>
</feature>
<evidence type="ECO:0000256" key="10">
    <source>
        <dbReference type="ARBA" id="ARBA00033270"/>
    </source>
</evidence>
<keyword evidence="2" id="KW-0328">Glycosyltransferase</keyword>
<protein>
    <recommendedName>
        <fullName evidence="12">Probable peptidoglycan glycosyltransferase FtsW</fullName>
        <ecNumber evidence="14">2.4.99.28</ecNumber>
    </recommendedName>
    <alternativeName>
        <fullName evidence="13">Cell division protein FtsW</fullName>
    </alternativeName>
    <alternativeName>
        <fullName evidence="10">Cell wall polymerase</fullName>
    </alternativeName>
    <alternativeName>
        <fullName evidence="9">Peptidoglycan polymerase</fullName>
    </alternativeName>
</protein>
<feature type="transmembrane region" description="Helical" evidence="16">
    <location>
        <begin position="50"/>
        <end position="69"/>
    </location>
</feature>
<dbReference type="PANTHER" id="PTHR30474:SF2">
    <property type="entry name" value="PEPTIDOGLYCAN GLYCOSYLTRANSFERASE FTSW-RELATED"/>
    <property type="match status" value="1"/>
</dbReference>
<feature type="transmembrane region" description="Helical" evidence="16">
    <location>
        <begin position="75"/>
        <end position="95"/>
    </location>
</feature>